<evidence type="ECO:0000313" key="9">
    <source>
        <dbReference type="EMBL" id="WDR04297.1"/>
    </source>
</evidence>
<feature type="domain" description="ABC transmembrane type-1" evidence="8">
    <location>
        <begin position="1"/>
        <end position="97"/>
    </location>
</feature>
<organism evidence="9 10">
    <name type="scientific">Devosia algicola</name>
    <dbReference type="NCBI Taxonomy" id="3026418"/>
    <lineage>
        <taxon>Bacteria</taxon>
        <taxon>Pseudomonadati</taxon>
        <taxon>Pseudomonadota</taxon>
        <taxon>Alphaproteobacteria</taxon>
        <taxon>Hyphomicrobiales</taxon>
        <taxon>Devosiaceae</taxon>
        <taxon>Devosia</taxon>
    </lineage>
</organism>
<dbReference type="CDD" id="cd06261">
    <property type="entry name" value="TM_PBP2"/>
    <property type="match status" value="1"/>
</dbReference>
<keyword evidence="4 7" id="KW-0812">Transmembrane</keyword>
<evidence type="ECO:0000256" key="4">
    <source>
        <dbReference type="ARBA" id="ARBA00022692"/>
    </source>
</evidence>
<dbReference type="RefSeq" id="WP_282220679.1">
    <property type="nucleotide sequence ID" value="NZ_CP118246.1"/>
</dbReference>
<accession>A0ABY7YSX9</accession>
<dbReference type="Pfam" id="PF00528">
    <property type="entry name" value="BPD_transp_1"/>
    <property type="match status" value="1"/>
</dbReference>
<evidence type="ECO:0000256" key="3">
    <source>
        <dbReference type="ARBA" id="ARBA00022475"/>
    </source>
</evidence>
<comment type="subcellular location">
    <subcellularLocation>
        <location evidence="1 7">Cell membrane</location>
        <topology evidence="1 7">Multi-pass membrane protein</topology>
    </subcellularLocation>
</comment>
<keyword evidence="3" id="KW-1003">Cell membrane</keyword>
<evidence type="ECO:0000256" key="1">
    <source>
        <dbReference type="ARBA" id="ARBA00004651"/>
    </source>
</evidence>
<evidence type="ECO:0000256" key="6">
    <source>
        <dbReference type="ARBA" id="ARBA00023136"/>
    </source>
</evidence>
<dbReference type="Gene3D" id="1.10.3720.10">
    <property type="entry name" value="MetI-like"/>
    <property type="match status" value="1"/>
</dbReference>
<name>A0ABY7YSX9_9HYPH</name>
<gene>
    <name evidence="9" type="ORF">PSQ19_10755</name>
</gene>
<dbReference type="InterPro" id="IPR000515">
    <property type="entry name" value="MetI-like"/>
</dbReference>
<feature type="transmembrane region" description="Helical" evidence="7">
    <location>
        <begin position="75"/>
        <end position="100"/>
    </location>
</feature>
<dbReference type="EMBL" id="CP118246">
    <property type="protein sequence ID" value="WDR04297.1"/>
    <property type="molecule type" value="Genomic_DNA"/>
</dbReference>
<dbReference type="SUPFAM" id="SSF161098">
    <property type="entry name" value="MetI-like"/>
    <property type="match status" value="1"/>
</dbReference>
<dbReference type="Proteomes" id="UP001220530">
    <property type="component" value="Chromosome"/>
</dbReference>
<sequence length="113" mass="12390">MASDYVRFARAKGLPSGQVIMAHAFRNSLIPVVTFTGLNFVNTVAYAVVTEQIFAWPGMGKLLIDSIYVSDRPVLMGYLLIVAVMFSLVNLLTDVTYAFLDPRVRVLSTGSAK</sequence>
<evidence type="ECO:0000313" key="10">
    <source>
        <dbReference type="Proteomes" id="UP001220530"/>
    </source>
</evidence>
<reference evidence="9 10" key="1">
    <citation type="submission" date="2023-02" db="EMBL/GenBank/DDBJ databases">
        <title>Devosia algicola sp. nov., isolated from the phycosphere of marine algae.</title>
        <authorList>
            <person name="Kim J.M."/>
            <person name="Lee J.K."/>
            <person name="Choi B.J."/>
            <person name="Bayburt H."/>
            <person name="Jeon C.O."/>
        </authorList>
    </citation>
    <scope>NUCLEOTIDE SEQUENCE [LARGE SCALE GENOMIC DNA]</scope>
    <source>
        <strain evidence="9 10">G20-9</strain>
    </source>
</reference>
<evidence type="ECO:0000256" key="7">
    <source>
        <dbReference type="RuleBase" id="RU363032"/>
    </source>
</evidence>
<keyword evidence="6 7" id="KW-0472">Membrane</keyword>
<protein>
    <submittedName>
        <fullName evidence="9">ABC transporter permease</fullName>
    </submittedName>
</protein>
<feature type="transmembrane region" description="Helical" evidence="7">
    <location>
        <begin position="29"/>
        <end position="55"/>
    </location>
</feature>
<evidence type="ECO:0000256" key="2">
    <source>
        <dbReference type="ARBA" id="ARBA00022448"/>
    </source>
</evidence>
<keyword evidence="2 7" id="KW-0813">Transport</keyword>
<evidence type="ECO:0000259" key="8">
    <source>
        <dbReference type="PROSITE" id="PS50928"/>
    </source>
</evidence>
<dbReference type="PROSITE" id="PS50928">
    <property type="entry name" value="ABC_TM1"/>
    <property type="match status" value="1"/>
</dbReference>
<keyword evidence="10" id="KW-1185">Reference proteome</keyword>
<comment type="similarity">
    <text evidence="7">Belongs to the binding-protein-dependent transport system permease family.</text>
</comment>
<dbReference type="PANTHER" id="PTHR43163">
    <property type="entry name" value="DIPEPTIDE TRANSPORT SYSTEM PERMEASE PROTEIN DPPB-RELATED"/>
    <property type="match status" value="1"/>
</dbReference>
<dbReference type="PANTHER" id="PTHR43163:SF6">
    <property type="entry name" value="DIPEPTIDE TRANSPORT SYSTEM PERMEASE PROTEIN DPPB-RELATED"/>
    <property type="match status" value="1"/>
</dbReference>
<proteinExistence type="inferred from homology"/>
<evidence type="ECO:0000256" key="5">
    <source>
        <dbReference type="ARBA" id="ARBA00022989"/>
    </source>
</evidence>
<dbReference type="InterPro" id="IPR035906">
    <property type="entry name" value="MetI-like_sf"/>
</dbReference>
<keyword evidence="5 7" id="KW-1133">Transmembrane helix</keyword>